<feature type="domain" description="Peptidase M20 dimerisation" evidence="5">
    <location>
        <begin position="178"/>
        <end position="276"/>
    </location>
</feature>
<dbReference type="Pfam" id="PF01546">
    <property type="entry name" value="Peptidase_M20"/>
    <property type="match status" value="1"/>
</dbReference>
<dbReference type="InterPro" id="IPR011650">
    <property type="entry name" value="Peptidase_M20_dimer"/>
</dbReference>
<evidence type="ECO:0000256" key="4">
    <source>
        <dbReference type="ARBA" id="ARBA00022833"/>
    </source>
</evidence>
<comment type="cofactor">
    <cofactor evidence="1">
        <name>Zn(2+)</name>
        <dbReference type="ChEBI" id="CHEBI:29105"/>
    </cofactor>
</comment>
<comment type="caution">
    <text evidence="6">The sequence shown here is derived from an EMBL/GenBank/DDBJ whole genome shotgun (WGS) entry which is preliminary data.</text>
</comment>
<evidence type="ECO:0000256" key="2">
    <source>
        <dbReference type="ARBA" id="ARBA00022723"/>
    </source>
</evidence>
<evidence type="ECO:0000259" key="5">
    <source>
        <dbReference type="Pfam" id="PF07687"/>
    </source>
</evidence>
<dbReference type="InterPro" id="IPR001261">
    <property type="entry name" value="ArgE/DapE_CS"/>
</dbReference>
<dbReference type="Proteomes" id="UP001580346">
    <property type="component" value="Unassembled WGS sequence"/>
</dbReference>
<dbReference type="PROSITE" id="PS00758">
    <property type="entry name" value="ARGE_DAPE_CPG2_1"/>
    <property type="match status" value="1"/>
</dbReference>
<dbReference type="EMBL" id="JBHHMI010000002">
    <property type="protein sequence ID" value="MFB5265720.1"/>
    <property type="molecule type" value="Genomic_DNA"/>
</dbReference>
<dbReference type="InterPro" id="IPR002933">
    <property type="entry name" value="Peptidase_M20"/>
</dbReference>
<reference evidence="6 7" key="1">
    <citation type="submission" date="2024-09" db="EMBL/GenBank/DDBJ databases">
        <title>Paenibacillus zeirhizospherea sp. nov., isolated from surface of the maize (Zea mays) roots in a horticulture field, Hungary.</title>
        <authorList>
            <person name="Marton D."/>
            <person name="Farkas M."/>
            <person name="Bedics A."/>
            <person name="Toth E."/>
            <person name="Tancsics A."/>
            <person name="Boka K."/>
            <person name="Maroti G."/>
            <person name="Kriszt B."/>
            <person name="Cserhati M."/>
        </authorList>
    </citation>
    <scope>NUCLEOTIDE SEQUENCE [LARGE SCALE GENOMIC DNA]</scope>
    <source>
        <strain evidence="6 7">KCTC 33519</strain>
    </source>
</reference>
<dbReference type="Gene3D" id="3.30.70.360">
    <property type="match status" value="1"/>
</dbReference>
<dbReference type="PANTHER" id="PTHR43808:SF9">
    <property type="entry name" value="BLL0789 PROTEIN"/>
    <property type="match status" value="1"/>
</dbReference>
<organism evidence="6 7">
    <name type="scientific">Paenibacillus enshidis</name>
    <dbReference type="NCBI Taxonomy" id="1458439"/>
    <lineage>
        <taxon>Bacteria</taxon>
        <taxon>Bacillati</taxon>
        <taxon>Bacillota</taxon>
        <taxon>Bacilli</taxon>
        <taxon>Bacillales</taxon>
        <taxon>Paenibacillaceae</taxon>
        <taxon>Paenibacillus</taxon>
    </lineage>
</organism>
<keyword evidence="7" id="KW-1185">Reference proteome</keyword>
<dbReference type="Pfam" id="PF07687">
    <property type="entry name" value="M20_dimer"/>
    <property type="match status" value="1"/>
</dbReference>
<dbReference type="Gene3D" id="3.40.630.10">
    <property type="entry name" value="Zn peptidases"/>
    <property type="match status" value="1"/>
</dbReference>
<dbReference type="CDD" id="cd03885">
    <property type="entry name" value="M20_CPDG2"/>
    <property type="match status" value="1"/>
</dbReference>
<dbReference type="SUPFAM" id="SSF55031">
    <property type="entry name" value="Bacterial exopeptidase dimerisation domain"/>
    <property type="match status" value="1"/>
</dbReference>
<protein>
    <submittedName>
        <fullName evidence="6">M20 family metallopeptidase</fullName>
    </submittedName>
</protein>
<evidence type="ECO:0000256" key="1">
    <source>
        <dbReference type="ARBA" id="ARBA00001947"/>
    </source>
</evidence>
<proteinExistence type="predicted"/>
<accession>A0ABV5AP18</accession>
<dbReference type="PIRSF" id="PIRSF037238">
    <property type="entry name" value="Carboxypeptidase_G2"/>
    <property type="match status" value="1"/>
</dbReference>
<sequence length="381" mass="41396">MSSKDWKQKEAAMLLLIEEIVNIESGTFVKSGVDLVAAKLGSLYKEIGFQVDVQEQKERGNNLVITHPEAQHPEILIIAHMDTVFPAGTVAERPFSRDEKYAYGPGVFDMKASQITTLHAIKYLQEKGSDSYKNVRIILNSDEEVGSVHSRSLIEQYAELSKYALIVEPCDEDGTLVTGRRGGGKYYLTVTGVAAHSGAEPEKGRSAIAELAHKIIKLHALTDAEAGVHVNVGVIGGGTSSNTIAPHAFANIDVRMETKAQAEELDRSIREICSRVDVVGTSLELQGGITRPPMIKNERTEELLSIVQEEALKLGEKLHDKKVGSGSDGNITSSVGIATIDALGPKGGKAHSKDEYLVIESLVPRTKLLAHVIERLTNREQ</sequence>
<evidence type="ECO:0000313" key="7">
    <source>
        <dbReference type="Proteomes" id="UP001580346"/>
    </source>
</evidence>
<keyword evidence="2" id="KW-0479">Metal-binding</keyword>
<dbReference type="RefSeq" id="WP_375353244.1">
    <property type="nucleotide sequence ID" value="NZ_JBHHMI010000002.1"/>
</dbReference>
<dbReference type="SUPFAM" id="SSF53187">
    <property type="entry name" value="Zn-dependent exopeptidases"/>
    <property type="match status" value="1"/>
</dbReference>
<evidence type="ECO:0000313" key="6">
    <source>
        <dbReference type="EMBL" id="MFB5265720.1"/>
    </source>
</evidence>
<keyword evidence="4" id="KW-0862">Zinc</keyword>
<name>A0ABV5AP18_9BACL</name>
<dbReference type="InterPro" id="IPR050072">
    <property type="entry name" value="Peptidase_M20A"/>
</dbReference>
<evidence type="ECO:0000256" key="3">
    <source>
        <dbReference type="ARBA" id="ARBA00022801"/>
    </source>
</evidence>
<dbReference type="InterPro" id="IPR036264">
    <property type="entry name" value="Bact_exopeptidase_dim_dom"/>
</dbReference>
<keyword evidence="3" id="KW-0378">Hydrolase</keyword>
<gene>
    <name evidence="6" type="ORF">ACE41H_02825</name>
</gene>
<dbReference type="PANTHER" id="PTHR43808">
    <property type="entry name" value="ACETYLORNITHINE DEACETYLASE"/>
    <property type="match status" value="1"/>
</dbReference>
<dbReference type="InterPro" id="IPR017150">
    <property type="entry name" value="Pept_M20_glutamate_carboxypep"/>
</dbReference>